<reference evidence="2" key="2">
    <citation type="submission" date="2017-02" db="EMBL/GenBank/DDBJ databases">
        <title>Sunflower complete genome.</title>
        <authorList>
            <person name="Langlade N."/>
            <person name="Munos S."/>
        </authorList>
    </citation>
    <scope>NUCLEOTIDE SEQUENCE [LARGE SCALE GENOMIC DNA]</scope>
    <source>
        <tissue evidence="2">Leaves</tissue>
    </source>
</reference>
<dbReference type="Proteomes" id="UP000215914">
    <property type="component" value="Chromosome 15"/>
</dbReference>
<proteinExistence type="predicted"/>
<dbReference type="EMBL" id="MNCJ02000330">
    <property type="protein sequence ID" value="KAF5763091.1"/>
    <property type="molecule type" value="Genomic_DNA"/>
</dbReference>
<sequence length="51" mass="6245">MRYLFPHDEYTCMDLIGRRKNTGLLKKLELKTLKPSKQERLEEEHWLISQK</sequence>
<dbReference type="AlphaFoldDB" id="A0A251S5P5"/>
<name>A0A251S5P5_HELAN</name>
<dbReference type="EMBL" id="CM007904">
    <property type="protein sequence ID" value="OTF93988.1"/>
    <property type="molecule type" value="Genomic_DNA"/>
</dbReference>
<dbReference type="InParanoid" id="A0A251S5P5"/>
<keyword evidence="3" id="KW-1185">Reference proteome</keyword>
<accession>A0A251S5P5</accession>
<organism evidence="2 3">
    <name type="scientific">Helianthus annuus</name>
    <name type="common">Common sunflower</name>
    <dbReference type="NCBI Taxonomy" id="4232"/>
    <lineage>
        <taxon>Eukaryota</taxon>
        <taxon>Viridiplantae</taxon>
        <taxon>Streptophyta</taxon>
        <taxon>Embryophyta</taxon>
        <taxon>Tracheophyta</taxon>
        <taxon>Spermatophyta</taxon>
        <taxon>Magnoliopsida</taxon>
        <taxon>eudicotyledons</taxon>
        <taxon>Gunneridae</taxon>
        <taxon>Pentapetalae</taxon>
        <taxon>asterids</taxon>
        <taxon>campanulids</taxon>
        <taxon>Asterales</taxon>
        <taxon>Asteraceae</taxon>
        <taxon>Asteroideae</taxon>
        <taxon>Heliantheae alliance</taxon>
        <taxon>Heliantheae</taxon>
        <taxon>Helianthus</taxon>
    </lineage>
</organism>
<protein>
    <submittedName>
        <fullName evidence="2">Uncharacterized protein</fullName>
    </submittedName>
</protein>
<reference evidence="1 3" key="1">
    <citation type="journal article" date="2017" name="Nature">
        <title>The sunflower genome provides insights into oil metabolism, flowering and Asterid evolution.</title>
        <authorList>
            <person name="Badouin H."/>
            <person name="Gouzy J."/>
            <person name="Grassa C.J."/>
            <person name="Murat F."/>
            <person name="Staton S.E."/>
            <person name="Cottret L."/>
            <person name="Lelandais-Briere C."/>
            <person name="Owens G.L."/>
            <person name="Carrere S."/>
            <person name="Mayjonade B."/>
            <person name="Legrand L."/>
            <person name="Gill N."/>
            <person name="Kane N.C."/>
            <person name="Bowers J.E."/>
            <person name="Hubner S."/>
            <person name="Bellec A."/>
            <person name="Berard A."/>
            <person name="Berges H."/>
            <person name="Blanchet N."/>
            <person name="Boniface M.C."/>
            <person name="Brunel D."/>
            <person name="Catrice O."/>
            <person name="Chaidir N."/>
            <person name="Claudel C."/>
            <person name="Donnadieu C."/>
            <person name="Faraut T."/>
            <person name="Fievet G."/>
            <person name="Helmstetter N."/>
            <person name="King M."/>
            <person name="Knapp S.J."/>
            <person name="Lai Z."/>
            <person name="Le Paslier M.C."/>
            <person name="Lippi Y."/>
            <person name="Lorenzon L."/>
            <person name="Mandel J.R."/>
            <person name="Marage G."/>
            <person name="Marchand G."/>
            <person name="Marquand E."/>
            <person name="Bret-Mestries E."/>
            <person name="Morien E."/>
            <person name="Nambeesan S."/>
            <person name="Nguyen T."/>
            <person name="Pegot-Espagnet P."/>
            <person name="Pouilly N."/>
            <person name="Raftis F."/>
            <person name="Sallet E."/>
            <person name="Schiex T."/>
            <person name="Thomas J."/>
            <person name="Vandecasteele C."/>
            <person name="Vares D."/>
            <person name="Vear F."/>
            <person name="Vautrin S."/>
            <person name="Crespi M."/>
            <person name="Mangin B."/>
            <person name="Burke J.M."/>
            <person name="Salse J."/>
            <person name="Munos S."/>
            <person name="Vincourt P."/>
            <person name="Rieseberg L.H."/>
            <person name="Langlade N.B."/>
        </authorList>
    </citation>
    <scope>NUCLEOTIDE SEQUENCE [LARGE SCALE GENOMIC DNA]</scope>
    <source>
        <strain evidence="3">cv. SF193</strain>
        <tissue evidence="1">Leaves</tissue>
    </source>
</reference>
<gene>
    <name evidence="2" type="ORF">HannXRQ_Chr15g0467231</name>
    <name evidence="1" type="ORF">HanXRQr2_Chr15g0676291</name>
</gene>
<reference evidence="1" key="3">
    <citation type="submission" date="2020-06" db="EMBL/GenBank/DDBJ databases">
        <title>Helianthus annuus Genome sequencing and assembly Release 2.</title>
        <authorList>
            <person name="Gouzy J."/>
            <person name="Langlade N."/>
            <person name="Munos S."/>
        </authorList>
    </citation>
    <scope>NUCLEOTIDE SEQUENCE</scope>
    <source>
        <tissue evidence="1">Leaves</tissue>
    </source>
</reference>
<evidence type="ECO:0000313" key="2">
    <source>
        <dbReference type="EMBL" id="OTF93988.1"/>
    </source>
</evidence>
<dbReference type="Gramene" id="mRNA:HanXRQr2_Chr15g0676291">
    <property type="protein sequence ID" value="mRNA:HanXRQr2_Chr15g0676291"/>
    <property type="gene ID" value="HanXRQr2_Chr15g0676291"/>
</dbReference>
<evidence type="ECO:0000313" key="3">
    <source>
        <dbReference type="Proteomes" id="UP000215914"/>
    </source>
</evidence>
<evidence type="ECO:0000313" key="1">
    <source>
        <dbReference type="EMBL" id="KAF5763091.1"/>
    </source>
</evidence>